<evidence type="ECO:0000313" key="1">
    <source>
        <dbReference type="EMBL" id="QNA46261.1"/>
    </source>
</evidence>
<evidence type="ECO:0008006" key="3">
    <source>
        <dbReference type="Google" id="ProtNLM"/>
    </source>
</evidence>
<organism evidence="1 2">
    <name type="scientific">Lacibacter sediminis</name>
    <dbReference type="NCBI Taxonomy" id="2760713"/>
    <lineage>
        <taxon>Bacteria</taxon>
        <taxon>Pseudomonadati</taxon>
        <taxon>Bacteroidota</taxon>
        <taxon>Chitinophagia</taxon>
        <taxon>Chitinophagales</taxon>
        <taxon>Chitinophagaceae</taxon>
        <taxon>Lacibacter</taxon>
    </lineage>
</organism>
<dbReference type="PROSITE" id="PS51257">
    <property type="entry name" value="PROKAR_LIPOPROTEIN"/>
    <property type="match status" value="1"/>
</dbReference>
<dbReference type="Proteomes" id="UP000515344">
    <property type="component" value="Chromosome"/>
</dbReference>
<proteinExistence type="predicted"/>
<dbReference type="EMBL" id="CP060007">
    <property type="protein sequence ID" value="QNA46261.1"/>
    <property type="molecule type" value="Genomic_DNA"/>
</dbReference>
<protein>
    <recommendedName>
        <fullName evidence="3">DUF4136 domain-containing protein</fullName>
    </recommendedName>
</protein>
<reference evidence="2" key="1">
    <citation type="submission" date="2020-08" db="EMBL/GenBank/DDBJ databases">
        <title>Lacibacter sp. S13-6-6 genome sequencing.</title>
        <authorList>
            <person name="Jin L."/>
        </authorList>
    </citation>
    <scope>NUCLEOTIDE SEQUENCE [LARGE SCALE GENOMIC DNA]</scope>
    <source>
        <strain evidence="2">S13-6-6</strain>
    </source>
</reference>
<name>A0A7G5XLA8_9BACT</name>
<dbReference type="KEGG" id="lacs:H4075_08835"/>
<sequence>MRNIYSVFFLNVLCFTVSCFSPPPDRAMLSDTYLNKQLKDYKSVLLVFTGTAVDRTILENLGVELTKKLKKKNIVVTTEYFGDENSKTTSHLLRVINKMQADAVIVFTPLNGAKIKEYYGGVQGLETRQAKTSQRYDIRLYDESEKPVWGARLNIHITIDSKRPYSKIADRIVLHMYENAILKK</sequence>
<accession>A0A7G5XLA8</accession>
<keyword evidence="2" id="KW-1185">Reference proteome</keyword>
<gene>
    <name evidence="1" type="ORF">H4075_08835</name>
</gene>
<evidence type="ECO:0000313" key="2">
    <source>
        <dbReference type="Proteomes" id="UP000515344"/>
    </source>
</evidence>
<dbReference type="AlphaFoldDB" id="A0A7G5XLA8"/>
<dbReference type="RefSeq" id="WP_182806018.1">
    <property type="nucleotide sequence ID" value="NZ_CP060007.1"/>
</dbReference>